<evidence type="ECO:0000313" key="2">
    <source>
        <dbReference type="Proteomes" id="UP001500902"/>
    </source>
</evidence>
<evidence type="ECO:0000313" key="1">
    <source>
        <dbReference type="EMBL" id="GAA3648869.1"/>
    </source>
</evidence>
<keyword evidence="2" id="KW-1185">Reference proteome</keyword>
<accession>A0ABP7B5E9</accession>
<proteinExistence type="predicted"/>
<organism evidence="1 2">
    <name type="scientific">Nonomuraea antimicrobica</name>
    <dbReference type="NCBI Taxonomy" id="561173"/>
    <lineage>
        <taxon>Bacteria</taxon>
        <taxon>Bacillati</taxon>
        <taxon>Actinomycetota</taxon>
        <taxon>Actinomycetes</taxon>
        <taxon>Streptosporangiales</taxon>
        <taxon>Streptosporangiaceae</taxon>
        <taxon>Nonomuraea</taxon>
    </lineage>
</organism>
<dbReference type="EMBL" id="BAAAZP010000013">
    <property type="protein sequence ID" value="GAA3648869.1"/>
    <property type="molecule type" value="Genomic_DNA"/>
</dbReference>
<dbReference type="Proteomes" id="UP001500902">
    <property type="component" value="Unassembled WGS sequence"/>
</dbReference>
<gene>
    <name evidence="1" type="ORF">GCM10022224_009500</name>
</gene>
<name>A0ABP7B5E9_9ACTN</name>
<comment type="caution">
    <text evidence="1">The sequence shown here is derived from an EMBL/GenBank/DDBJ whole genome shotgun (WGS) entry which is preliminary data.</text>
</comment>
<evidence type="ECO:0008006" key="3">
    <source>
        <dbReference type="Google" id="ProtNLM"/>
    </source>
</evidence>
<reference evidence="2" key="1">
    <citation type="journal article" date="2019" name="Int. J. Syst. Evol. Microbiol.">
        <title>The Global Catalogue of Microorganisms (GCM) 10K type strain sequencing project: providing services to taxonomists for standard genome sequencing and annotation.</title>
        <authorList>
            <consortium name="The Broad Institute Genomics Platform"/>
            <consortium name="The Broad Institute Genome Sequencing Center for Infectious Disease"/>
            <person name="Wu L."/>
            <person name="Ma J."/>
        </authorList>
    </citation>
    <scope>NUCLEOTIDE SEQUENCE [LARGE SCALE GENOMIC DNA]</scope>
    <source>
        <strain evidence="2">JCM 16904</strain>
    </source>
</reference>
<sequence length="306" mass="34089">MRAGFPDWITGMTDSPPPAWTDDLFRFATPSAFAALVEIAWQANTQDEYYDTCMMQTHYDFMFDLWAIPRPPQGWEDQEGSEFVDVPPEPPFFATPEFVPFGSLGDGTCIGWAVPAPELGGADHPVVLVGPDEPGAVVVGQDTRAGLEFMLSRTLRRWRERPPSRDDRELLDRLVAEVGLRPDPDRELATDAPIPFEVPAGWRHESSADGIGVLAPDDAFTDEGAVVADVPWGKPWALEPVLDDASQLLDAGYPATALLGLRDTFHTSYPYFSELRPLWARAYRDLGRPQLAEDLDLMTPVYERVR</sequence>
<protein>
    <recommendedName>
        <fullName evidence="3">SUKH-4 immunity protein</fullName>
    </recommendedName>
</protein>